<comment type="caution">
    <text evidence="1">The sequence shown here is derived from an EMBL/GenBank/DDBJ whole genome shotgun (WGS) entry which is preliminary data.</text>
</comment>
<dbReference type="InterPro" id="IPR010626">
    <property type="entry name" value="DUF1217"/>
</dbReference>
<evidence type="ECO:0000313" key="2">
    <source>
        <dbReference type="Proteomes" id="UP000478183"/>
    </source>
</evidence>
<dbReference type="SUPFAM" id="SSF158837">
    <property type="entry name" value="AGR C 984p-like"/>
    <property type="match status" value="1"/>
</dbReference>
<organism evidence="1 2">
    <name type="scientific">Paracoccus aestuariivivens</name>
    <dbReference type="NCBI Taxonomy" id="1820333"/>
    <lineage>
        <taxon>Bacteria</taxon>
        <taxon>Pseudomonadati</taxon>
        <taxon>Pseudomonadota</taxon>
        <taxon>Alphaproteobacteria</taxon>
        <taxon>Rhodobacterales</taxon>
        <taxon>Paracoccaceae</taxon>
        <taxon>Paracoccus</taxon>
    </lineage>
</organism>
<protein>
    <submittedName>
        <fullName evidence="1">DUF1217 domain-containing protein</fullName>
    </submittedName>
</protein>
<proteinExistence type="predicted"/>
<name>A0A6L6J4H2_9RHOB</name>
<evidence type="ECO:0000313" key="1">
    <source>
        <dbReference type="EMBL" id="MTH76105.1"/>
    </source>
</evidence>
<dbReference type="OrthoDB" id="7824597at2"/>
<dbReference type="AlphaFoldDB" id="A0A6L6J4H2"/>
<dbReference type="EMBL" id="WMIE01000001">
    <property type="protein sequence ID" value="MTH76105.1"/>
    <property type="molecule type" value="Genomic_DNA"/>
</dbReference>
<gene>
    <name evidence="1" type="ORF">GL286_00005</name>
</gene>
<dbReference type="RefSeq" id="WP_155093510.1">
    <property type="nucleotide sequence ID" value="NZ_WMIE01000001.1"/>
</dbReference>
<sequence length="260" mass="29524">MTYSVNLASGGYTGWKLLMRTEELQRNTFGKSHDILRAKDYYQEKMPGVKSADQLVSDYRLLNVTLRAFGLEGDMNNRLFIKKVMEADPDDKSSLVNKLTDKRYLALNQALSSVGSEEFVEGGRIGEIVSRFEIRSFERSIGENYPEIEIALNAFRELGELSKKSSTENTKWYTAIASKPVRKFLEGALWLDESLSNLSIDRQISEMRVRLEKVTGNSNISQFSDVLTIDRMVTRYLVRSSFSQNRAMSSQGIALELIKG</sequence>
<dbReference type="Pfam" id="PF06748">
    <property type="entry name" value="DUF1217"/>
    <property type="match status" value="1"/>
</dbReference>
<reference evidence="1 2" key="1">
    <citation type="submission" date="2019-11" db="EMBL/GenBank/DDBJ databases">
        <authorList>
            <person name="Dong K."/>
        </authorList>
    </citation>
    <scope>NUCLEOTIDE SEQUENCE [LARGE SCALE GENOMIC DNA]</scope>
    <source>
        <strain evidence="1 2">NBRC 111993</strain>
    </source>
</reference>
<dbReference type="Gene3D" id="1.10.3700.10">
    <property type="entry name" value="AGR C 984p-like"/>
    <property type="match status" value="1"/>
</dbReference>
<accession>A0A6L6J4H2</accession>
<keyword evidence="2" id="KW-1185">Reference proteome</keyword>
<dbReference type="Proteomes" id="UP000478183">
    <property type="component" value="Unassembled WGS sequence"/>
</dbReference>
<dbReference type="InterPro" id="IPR023157">
    <property type="entry name" value="AGR-C-984p-like_sf"/>
</dbReference>